<feature type="non-terminal residue" evidence="2">
    <location>
        <position position="146"/>
    </location>
</feature>
<dbReference type="PANTHER" id="PTHR43742">
    <property type="entry name" value="TRIMETHYLAMINE-N-OXIDE REDUCTASE"/>
    <property type="match status" value="1"/>
</dbReference>
<sequence>MTNTIDELSGAGAILITGSNPTDNHPVIGYKIRKAVRNGAKLIVADPRHIPLVDTADVHLQFKPGTDVALFNGLVHVIIKEDLQDKEYIENRTQGYKYLEQIVAKYTPAYVSEITGVPAEDIITAARLFAAADSGAIVYCMGVTQH</sequence>
<protein>
    <submittedName>
        <fullName evidence="2">Formate dehydrogenase major subunit</fullName>
    </submittedName>
</protein>
<dbReference type="PANTHER" id="PTHR43742:SF2">
    <property type="entry name" value="ASSIMILATORY NITRATE REDUCTASE CATALYTIC SUBUNIT"/>
    <property type="match status" value="1"/>
</dbReference>
<proteinExistence type="predicted"/>
<evidence type="ECO:0000259" key="1">
    <source>
        <dbReference type="Pfam" id="PF00384"/>
    </source>
</evidence>
<organism evidence="2 3">
    <name type="scientific">Candidatus Hakubella thermalkaliphila</name>
    <dbReference type="NCBI Taxonomy" id="2754717"/>
    <lineage>
        <taxon>Bacteria</taxon>
        <taxon>Bacillati</taxon>
        <taxon>Actinomycetota</taxon>
        <taxon>Actinomycetota incertae sedis</taxon>
        <taxon>Candidatus Hakubellales</taxon>
        <taxon>Candidatus Hakubellaceae</taxon>
        <taxon>Candidatus Hakubella</taxon>
    </lineage>
</organism>
<dbReference type="EMBL" id="BLSB01000059">
    <property type="protein sequence ID" value="GFP35163.1"/>
    <property type="molecule type" value="Genomic_DNA"/>
</dbReference>
<evidence type="ECO:0000313" key="3">
    <source>
        <dbReference type="Proteomes" id="UP000576480"/>
    </source>
</evidence>
<dbReference type="GO" id="GO:0016491">
    <property type="term" value="F:oxidoreductase activity"/>
    <property type="evidence" value="ECO:0007669"/>
    <property type="project" value="InterPro"/>
</dbReference>
<evidence type="ECO:0000313" key="2">
    <source>
        <dbReference type="EMBL" id="GFP35163.1"/>
    </source>
</evidence>
<dbReference type="Proteomes" id="UP000576480">
    <property type="component" value="Unassembled WGS sequence"/>
</dbReference>
<feature type="domain" description="Molybdopterin oxidoreductase" evidence="1">
    <location>
        <begin position="1"/>
        <end position="146"/>
    </location>
</feature>
<dbReference type="InterPro" id="IPR050612">
    <property type="entry name" value="Prok_Mopterin_Oxidored"/>
</dbReference>
<dbReference type="Gene3D" id="3.40.228.10">
    <property type="entry name" value="Dimethylsulfoxide Reductase, domain 2"/>
    <property type="match status" value="1"/>
</dbReference>
<accession>A0A6V8PSJ2</accession>
<gene>
    <name evidence="2" type="ORF">HKBW3S43_00955</name>
</gene>
<dbReference type="Pfam" id="PF00384">
    <property type="entry name" value="Molybdopterin"/>
    <property type="match status" value="1"/>
</dbReference>
<dbReference type="SUPFAM" id="SSF53706">
    <property type="entry name" value="Formate dehydrogenase/DMSO reductase, domains 1-3"/>
    <property type="match status" value="1"/>
</dbReference>
<name>A0A6V8PSJ2_9ACTN</name>
<comment type="caution">
    <text evidence="2">The sequence shown here is derived from an EMBL/GenBank/DDBJ whole genome shotgun (WGS) entry which is preliminary data.</text>
</comment>
<dbReference type="InterPro" id="IPR006656">
    <property type="entry name" value="Mopterin_OxRdtase"/>
</dbReference>
<reference evidence="2 3" key="1">
    <citation type="journal article" date="2020" name="Front. Microbiol.">
        <title>Single-cell genomics of novel Actinobacteria with the Wood-Ljungdahl pathway discovered in a serpentinizing system.</title>
        <authorList>
            <person name="Merino N."/>
            <person name="Kawai M."/>
            <person name="Boyd E.S."/>
            <person name="Colman D.R."/>
            <person name="McGlynn S.E."/>
            <person name="Nealson K.H."/>
            <person name="Kurokawa K."/>
            <person name="Hongoh Y."/>
        </authorList>
    </citation>
    <scope>NUCLEOTIDE SEQUENCE [LARGE SCALE GENOMIC DNA]</scope>
    <source>
        <strain evidence="2 3">S43</strain>
    </source>
</reference>
<dbReference type="AlphaFoldDB" id="A0A6V8PSJ2"/>